<comment type="cofactor">
    <cofactor evidence="15">
        <name>Mg(2+)</name>
        <dbReference type="ChEBI" id="CHEBI:18420"/>
    </cofactor>
</comment>
<evidence type="ECO:0000256" key="1">
    <source>
        <dbReference type="ARBA" id="ARBA00000109"/>
    </source>
</evidence>
<evidence type="ECO:0000256" key="11">
    <source>
        <dbReference type="ARBA" id="ARBA00022759"/>
    </source>
</evidence>
<organism evidence="18 19">
    <name type="scientific">Candidatus Desulfovibrio intestinavium</name>
    <dbReference type="NCBI Taxonomy" id="2838534"/>
    <lineage>
        <taxon>Bacteria</taxon>
        <taxon>Pseudomonadati</taxon>
        <taxon>Thermodesulfobacteriota</taxon>
        <taxon>Desulfovibrionia</taxon>
        <taxon>Desulfovibrionales</taxon>
        <taxon>Desulfovibrionaceae</taxon>
        <taxon>Desulfovibrio</taxon>
    </lineage>
</organism>
<dbReference type="Gene3D" id="1.10.1520.10">
    <property type="entry name" value="Ribonuclease III domain"/>
    <property type="match status" value="1"/>
</dbReference>
<evidence type="ECO:0000256" key="15">
    <source>
        <dbReference type="HAMAP-Rule" id="MF_00104"/>
    </source>
</evidence>
<evidence type="ECO:0000256" key="8">
    <source>
        <dbReference type="ARBA" id="ARBA00022694"/>
    </source>
</evidence>
<dbReference type="EC" id="3.1.26.3" evidence="15"/>
<keyword evidence="10 15" id="KW-0479">Metal-binding</keyword>
<dbReference type="Pfam" id="PF14622">
    <property type="entry name" value="Ribonucleas_3_3"/>
    <property type="match status" value="1"/>
</dbReference>
<gene>
    <name evidence="15 18" type="primary">rnc</name>
    <name evidence="18" type="ORF">H9784_08990</name>
</gene>
<evidence type="ECO:0000256" key="14">
    <source>
        <dbReference type="ARBA" id="ARBA00022884"/>
    </source>
</evidence>
<evidence type="ECO:0000259" key="16">
    <source>
        <dbReference type="PROSITE" id="PS50137"/>
    </source>
</evidence>
<evidence type="ECO:0000256" key="12">
    <source>
        <dbReference type="ARBA" id="ARBA00022801"/>
    </source>
</evidence>
<comment type="function">
    <text evidence="15">Digests double-stranded RNA. Involved in the processing of primary rRNA transcript to yield the immediate precursors to the large and small rRNAs (23S and 16S). Processes some mRNAs, and tRNAs when they are encoded in the rRNA operon. Processes pre-crRNA and tracrRNA of type II CRISPR loci if present in the organism.</text>
</comment>
<dbReference type="PANTHER" id="PTHR11207:SF0">
    <property type="entry name" value="RIBONUCLEASE 3"/>
    <property type="match status" value="1"/>
</dbReference>
<dbReference type="InterPro" id="IPR014720">
    <property type="entry name" value="dsRBD_dom"/>
</dbReference>
<dbReference type="PANTHER" id="PTHR11207">
    <property type="entry name" value="RIBONUCLEASE III"/>
    <property type="match status" value="1"/>
</dbReference>
<dbReference type="SMART" id="SM00358">
    <property type="entry name" value="DSRM"/>
    <property type="match status" value="1"/>
</dbReference>
<dbReference type="GO" id="GO:0006364">
    <property type="term" value="P:rRNA processing"/>
    <property type="evidence" value="ECO:0007669"/>
    <property type="project" value="UniProtKB-UniRule"/>
</dbReference>
<dbReference type="GO" id="GO:0046872">
    <property type="term" value="F:metal ion binding"/>
    <property type="evidence" value="ECO:0007669"/>
    <property type="project" value="UniProtKB-KW"/>
</dbReference>
<feature type="binding site" evidence="15">
    <location>
        <position position="128"/>
    </location>
    <ligand>
        <name>Mg(2+)</name>
        <dbReference type="ChEBI" id="CHEBI:18420"/>
    </ligand>
</feature>
<dbReference type="SUPFAM" id="SSF54768">
    <property type="entry name" value="dsRNA-binding domain-like"/>
    <property type="match status" value="1"/>
</dbReference>
<keyword evidence="5 15" id="KW-0963">Cytoplasm</keyword>
<dbReference type="FunFam" id="3.30.160.20:FF:000003">
    <property type="entry name" value="Ribonuclease 3"/>
    <property type="match status" value="1"/>
</dbReference>
<evidence type="ECO:0000256" key="6">
    <source>
        <dbReference type="ARBA" id="ARBA00022552"/>
    </source>
</evidence>
<dbReference type="GO" id="GO:0008033">
    <property type="term" value="P:tRNA processing"/>
    <property type="evidence" value="ECO:0007669"/>
    <property type="project" value="UniProtKB-KW"/>
</dbReference>
<keyword evidence="12 15" id="KW-0378">Hydrolase</keyword>
<comment type="similarity">
    <text evidence="3">Belongs to the ribonuclease III family.</text>
</comment>
<dbReference type="InterPro" id="IPR036389">
    <property type="entry name" value="RNase_III_sf"/>
</dbReference>
<dbReference type="GO" id="GO:0004525">
    <property type="term" value="F:ribonuclease III activity"/>
    <property type="evidence" value="ECO:0007669"/>
    <property type="project" value="UniProtKB-UniRule"/>
</dbReference>
<dbReference type="CDD" id="cd00593">
    <property type="entry name" value="RIBOc"/>
    <property type="match status" value="1"/>
</dbReference>
<dbReference type="GO" id="GO:0042802">
    <property type="term" value="F:identical protein binding"/>
    <property type="evidence" value="ECO:0007669"/>
    <property type="project" value="UniProtKB-ARBA"/>
</dbReference>
<reference evidence="18" key="1">
    <citation type="journal article" date="2021" name="PeerJ">
        <title>Extensive microbial diversity within the chicken gut microbiome revealed by metagenomics and culture.</title>
        <authorList>
            <person name="Gilroy R."/>
            <person name="Ravi A."/>
            <person name="Getino M."/>
            <person name="Pursley I."/>
            <person name="Horton D.L."/>
            <person name="Alikhan N.F."/>
            <person name="Baker D."/>
            <person name="Gharbi K."/>
            <person name="Hall N."/>
            <person name="Watson M."/>
            <person name="Adriaenssens E.M."/>
            <person name="Foster-Nyarko E."/>
            <person name="Jarju S."/>
            <person name="Secka A."/>
            <person name="Antonio M."/>
            <person name="Oren A."/>
            <person name="Chaudhuri R.R."/>
            <person name="La Ragione R."/>
            <person name="Hildebrand F."/>
            <person name="Pallen M.J."/>
        </authorList>
    </citation>
    <scope>NUCLEOTIDE SEQUENCE</scope>
    <source>
        <strain evidence="18">5032</strain>
    </source>
</reference>
<dbReference type="PROSITE" id="PS00517">
    <property type="entry name" value="RNASE_3_1"/>
    <property type="match status" value="1"/>
</dbReference>
<evidence type="ECO:0000256" key="10">
    <source>
        <dbReference type="ARBA" id="ARBA00022723"/>
    </source>
</evidence>
<protein>
    <recommendedName>
        <fullName evidence="15">Ribonuclease 3</fullName>
        <ecNumber evidence="15">3.1.26.3</ecNumber>
    </recommendedName>
    <alternativeName>
        <fullName evidence="15">Ribonuclease III</fullName>
        <shortName evidence="15">RNase III</shortName>
    </alternativeName>
</protein>
<comment type="caution">
    <text evidence="18">The sequence shown here is derived from an EMBL/GenBank/DDBJ whole genome shotgun (WGS) entry which is preliminary data.</text>
</comment>
<dbReference type="FunFam" id="1.10.1520.10:FF:000001">
    <property type="entry name" value="Ribonuclease 3"/>
    <property type="match status" value="1"/>
</dbReference>
<keyword evidence="11 15" id="KW-0255">Endonuclease</keyword>
<evidence type="ECO:0000259" key="17">
    <source>
        <dbReference type="PROSITE" id="PS50142"/>
    </source>
</evidence>
<feature type="active site" evidence="15">
    <location>
        <position position="59"/>
    </location>
</feature>
<dbReference type="PROSITE" id="PS50142">
    <property type="entry name" value="RNASE_3_2"/>
    <property type="match status" value="1"/>
</dbReference>
<dbReference type="InterPro" id="IPR011907">
    <property type="entry name" value="RNase_III"/>
</dbReference>
<evidence type="ECO:0000256" key="5">
    <source>
        <dbReference type="ARBA" id="ARBA00022490"/>
    </source>
</evidence>
<dbReference type="CDD" id="cd10845">
    <property type="entry name" value="DSRM_RNAse_III_family"/>
    <property type="match status" value="1"/>
</dbReference>
<dbReference type="Proteomes" id="UP000823821">
    <property type="component" value="Unassembled WGS sequence"/>
</dbReference>
<feature type="binding site" evidence="15">
    <location>
        <position position="131"/>
    </location>
    <ligand>
        <name>Mg(2+)</name>
        <dbReference type="ChEBI" id="CHEBI:18420"/>
    </ligand>
</feature>
<comment type="subcellular location">
    <subcellularLocation>
        <location evidence="2 15">Cytoplasm</location>
    </subcellularLocation>
</comment>
<dbReference type="AlphaFoldDB" id="A0A9D2KSQ3"/>
<evidence type="ECO:0000313" key="19">
    <source>
        <dbReference type="Proteomes" id="UP000823821"/>
    </source>
</evidence>
<dbReference type="PROSITE" id="PS50137">
    <property type="entry name" value="DS_RBD"/>
    <property type="match status" value="1"/>
</dbReference>
<dbReference type="EMBL" id="DWZD01000047">
    <property type="protein sequence ID" value="HJA79681.1"/>
    <property type="molecule type" value="Genomic_DNA"/>
</dbReference>
<dbReference type="HAMAP" id="MF_00104">
    <property type="entry name" value="RNase_III"/>
    <property type="match status" value="1"/>
</dbReference>
<dbReference type="GO" id="GO:0006397">
    <property type="term" value="P:mRNA processing"/>
    <property type="evidence" value="ECO:0007669"/>
    <property type="project" value="UniProtKB-UniRule"/>
</dbReference>
<dbReference type="NCBIfam" id="TIGR02191">
    <property type="entry name" value="RNaseIII"/>
    <property type="match status" value="1"/>
</dbReference>
<feature type="binding site" evidence="15">
    <location>
        <position position="55"/>
    </location>
    <ligand>
        <name>Mg(2+)</name>
        <dbReference type="ChEBI" id="CHEBI:18420"/>
    </ligand>
</feature>
<dbReference type="InterPro" id="IPR000999">
    <property type="entry name" value="RNase_III_dom"/>
</dbReference>
<accession>A0A9D2KSQ3</accession>
<name>A0A9D2KSQ3_9BACT</name>
<sequence length="245" mass="27055">MKKHLLHVVDEAVAARLEEKLGHAFADRSLLALALTHSSWANEGGDGLHHNERLEFLGDAVLELAVSHELFARCGQWREGELTRLRSDLVSTPSLARRARDLRLGEALFMGRGEERQGGRDRDAVLSDAFEAVLAAIYLDGGFAAAQACVGRIFSPFWPKGESLNPRDKDFKTRLQEVMQRRYRQRPAYRLLSSHGPEHAKTFVVAVTLPDGTEFTAEGTSCKKAEQEAAHLALAAAGEISRAKD</sequence>
<evidence type="ECO:0000256" key="7">
    <source>
        <dbReference type="ARBA" id="ARBA00022664"/>
    </source>
</evidence>
<dbReference type="SMART" id="SM00535">
    <property type="entry name" value="RIBOc"/>
    <property type="match status" value="1"/>
</dbReference>
<evidence type="ECO:0000256" key="2">
    <source>
        <dbReference type="ARBA" id="ARBA00004496"/>
    </source>
</evidence>
<comment type="subunit">
    <text evidence="4 15">Homodimer.</text>
</comment>
<evidence type="ECO:0000256" key="3">
    <source>
        <dbReference type="ARBA" id="ARBA00010183"/>
    </source>
</evidence>
<proteinExistence type="inferred from homology"/>
<feature type="domain" description="RNase III" evidence="17">
    <location>
        <begin position="14"/>
        <end position="142"/>
    </location>
</feature>
<keyword evidence="13 15" id="KW-0460">Magnesium</keyword>
<evidence type="ECO:0000256" key="4">
    <source>
        <dbReference type="ARBA" id="ARBA00011738"/>
    </source>
</evidence>
<evidence type="ECO:0000313" key="18">
    <source>
        <dbReference type="EMBL" id="HJA79681.1"/>
    </source>
</evidence>
<evidence type="ECO:0000256" key="9">
    <source>
        <dbReference type="ARBA" id="ARBA00022722"/>
    </source>
</evidence>
<keyword evidence="15" id="KW-0699">rRNA-binding</keyword>
<keyword evidence="8 15" id="KW-0819">tRNA processing</keyword>
<feature type="active site" evidence="15">
    <location>
        <position position="131"/>
    </location>
</feature>
<dbReference type="GO" id="GO:0003725">
    <property type="term" value="F:double-stranded RNA binding"/>
    <property type="evidence" value="ECO:0007669"/>
    <property type="project" value="TreeGrafter"/>
</dbReference>
<evidence type="ECO:0000256" key="13">
    <source>
        <dbReference type="ARBA" id="ARBA00022842"/>
    </source>
</evidence>
<keyword evidence="14 15" id="KW-0694">RNA-binding</keyword>
<keyword evidence="7 15" id="KW-0507">mRNA processing</keyword>
<dbReference type="GO" id="GO:0005737">
    <property type="term" value="C:cytoplasm"/>
    <property type="evidence" value="ECO:0007669"/>
    <property type="project" value="UniProtKB-SubCell"/>
</dbReference>
<dbReference type="Pfam" id="PF00035">
    <property type="entry name" value="dsrm"/>
    <property type="match status" value="1"/>
</dbReference>
<reference evidence="18" key="2">
    <citation type="submission" date="2021-04" db="EMBL/GenBank/DDBJ databases">
        <authorList>
            <person name="Gilroy R."/>
        </authorList>
    </citation>
    <scope>NUCLEOTIDE SEQUENCE</scope>
    <source>
        <strain evidence="18">5032</strain>
    </source>
</reference>
<keyword evidence="9 15" id="KW-0540">Nuclease</keyword>
<dbReference type="GO" id="GO:0010468">
    <property type="term" value="P:regulation of gene expression"/>
    <property type="evidence" value="ECO:0007669"/>
    <property type="project" value="TreeGrafter"/>
</dbReference>
<keyword evidence="6 15" id="KW-0698">rRNA processing</keyword>
<dbReference type="SUPFAM" id="SSF69065">
    <property type="entry name" value="RNase III domain-like"/>
    <property type="match status" value="1"/>
</dbReference>
<dbReference type="Gene3D" id="3.30.160.20">
    <property type="match status" value="1"/>
</dbReference>
<comment type="catalytic activity">
    <reaction evidence="1 15">
        <text>Endonucleolytic cleavage to 5'-phosphomonoester.</text>
        <dbReference type="EC" id="3.1.26.3"/>
    </reaction>
</comment>
<feature type="domain" description="DRBM" evidence="16">
    <location>
        <begin position="170"/>
        <end position="239"/>
    </location>
</feature>
<dbReference type="GO" id="GO:0019843">
    <property type="term" value="F:rRNA binding"/>
    <property type="evidence" value="ECO:0007669"/>
    <property type="project" value="UniProtKB-KW"/>
</dbReference>